<name>A0A328HIZ2_ARTGO</name>
<gene>
    <name evidence="1" type="ORF">DBZ45_04185</name>
</gene>
<evidence type="ECO:0000313" key="1">
    <source>
        <dbReference type="EMBL" id="RAM38567.1"/>
    </source>
</evidence>
<dbReference type="AlphaFoldDB" id="A0A328HIZ2"/>
<comment type="caution">
    <text evidence="1">The sequence shown here is derived from an EMBL/GenBank/DDBJ whole genome shotgun (WGS) entry which is preliminary data.</text>
</comment>
<protein>
    <recommendedName>
        <fullName evidence="3">Helix-turn-helix domain-containing protein</fullName>
    </recommendedName>
</protein>
<dbReference type="Proteomes" id="UP000249166">
    <property type="component" value="Unassembled WGS sequence"/>
</dbReference>
<organism evidence="1 2">
    <name type="scientific">Arthrobacter globiformis</name>
    <dbReference type="NCBI Taxonomy" id="1665"/>
    <lineage>
        <taxon>Bacteria</taxon>
        <taxon>Bacillati</taxon>
        <taxon>Actinomycetota</taxon>
        <taxon>Actinomycetes</taxon>
        <taxon>Micrococcales</taxon>
        <taxon>Micrococcaceae</taxon>
        <taxon>Arthrobacter</taxon>
    </lineage>
</organism>
<accession>A0A328HIZ2</accession>
<proteinExistence type="predicted"/>
<sequence length="60" mass="6950">MLTLRCIQEVRQKCDQTELGTVRQARKAGLSWTEIAGALGVTSQSTWERWRELDKTLERD</sequence>
<reference evidence="1 2" key="1">
    <citation type="submission" date="2018-04" db="EMBL/GenBank/DDBJ databases">
        <title>Bacteria isolated from cave deposits of Manipur.</title>
        <authorList>
            <person name="Sahoo D."/>
            <person name="Sarangthem I."/>
            <person name="Nandeibam J."/>
        </authorList>
    </citation>
    <scope>NUCLEOTIDE SEQUENCE [LARGE SCALE GENOMIC DNA]</scope>
    <source>
        <strain evidence="2">mrc11</strain>
    </source>
</reference>
<dbReference type="EMBL" id="QLNP01000061">
    <property type="protein sequence ID" value="RAM38567.1"/>
    <property type="molecule type" value="Genomic_DNA"/>
</dbReference>
<evidence type="ECO:0000313" key="2">
    <source>
        <dbReference type="Proteomes" id="UP000249166"/>
    </source>
</evidence>
<evidence type="ECO:0008006" key="3">
    <source>
        <dbReference type="Google" id="ProtNLM"/>
    </source>
</evidence>